<proteinExistence type="predicted"/>
<keyword evidence="3" id="KW-1185">Reference proteome</keyword>
<feature type="region of interest" description="Disordered" evidence="1">
    <location>
        <begin position="35"/>
        <end position="58"/>
    </location>
</feature>
<evidence type="ECO:0000313" key="3">
    <source>
        <dbReference type="Proteomes" id="UP000233551"/>
    </source>
</evidence>
<evidence type="ECO:0000313" key="2">
    <source>
        <dbReference type="EMBL" id="PKI31293.1"/>
    </source>
</evidence>
<dbReference type="EMBL" id="PGOL01009061">
    <property type="protein sequence ID" value="PKI31293.1"/>
    <property type="molecule type" value="Genomic_DNA"/>
</dbReference>
<protein>
    <submittedName>
        <fullName evidence="2">Uncharacterized protein</fullName>
    </submittedName>
</protein>
<name>A0A2I0HI47_PUNGR</name>
<feature type="region of interest" description="Disordered" evidence="1">
    <location>
        <begin position="70"/>
        <end position="114"/>
    </location>
</feature>
<accession>A0A2I0HI47</accession>
<dbReference type="Proteomes" id="UP000233551">
    <property type="component" value="Unassembled WGS sequence"/>
</dbReference>
<evidence type="ECO:0000256" key="1">
    <source>
        <dbReference type="SAM" id="MobiDB-lite"/>
    </source>
</evidence>
<comment type="caution">
    <text evidence="2">The sequence shown here is derived from an EMBL/GenBank/DDBJ whole genome shotgun (WGS) entry which is preliminary data.</text>
</comment>
<feature type="non-terminal residue" evidence="2">
    <location>
        <position position="1"/>
    </location>
</feature>
<sequence>LNLNLEREEADDEVGDDAIAGKLSRFLRADDRRCHFRPPPGALRGPEGSRSDPTPGLDTWRVLVGARPRGMVARQEIEDPSPPPLPSSGSSRGEGGSHMVPLYFCRQSGTEGVD</sequence>
<dbReference type="AlphaFoldDB" id="A0A2I0HI47"/>
<gene>
    <name evidence="2" type="ORF">CRG98_048316</name>
</gene>
<reference evidence="2 3" key="1">
    <citation type="submission" date="2017-11" db="EMBL/GenBank/DDBJ databases">
        <title>De-novo sequencing of pomegranate (Punica granatum L.) genome.</title>
        <authorList>
            <person name="Akparov Z."/>
            <person name="Amiraslanov A."/>
            <person name="Hajiyeva S."/>
            <person name="Abbasov M."/>
            <person name="Kaur K."/>
            <person name="Hamwieh A."/>
            <person name="Solovyev V."/>
            <person name="Salamov A."/>
            <person name="Braich B."/>
            <person name="Kosarev P."/>
            <person name="Mahmoud A."/>
            <person name="Hajiyev E."/>
            <person name="Babayeva S."/>
            <person name="Izzatullayeva V."/>
            <person name="Mammadov A."/>
            <person name="Mammadov A."/>
            <person name="Sharifova S."/>
            <person name="Ojaghi J."/>
            <person name="Eynullazada K."/>
            <person name="Bayramov B."/>
            <person name="Abdulazimova A."/>
            <person name="Shahmuradov I."/>
        </authorList>
    </citation>
    <scope>NUCLEOTIDE SEQUENCE [LARGE SCALE GENOMIC DNA]</scope>
    <source>
        <strain evidence="3">cv. AG2017</strain>
        <tissue evidence="2">Leaf</tissue>
    </source>
</reference>
<organism evidence="2 3">
    <name type="scientific">Punica granatum</name>
    <name type="common">Pomegranate</name>
    <dbReference type="NCBI Taxonomy" id="22663"/>
    <lineage>
        <taxon>Eukaryota</taxon>
        <taxon>Viridiplantae</taxon>
        <taxon>Streptophyta</taxon>
        <taxon>Embryophyta</taxon>
        <taxon>Tracheophyta</taxon>
        <taxon>Spermatophyta</taxon>
        <taxon>Magnoliopsida</taxon>
        <taxon>eudicotyledons</taxon>
        <taxon>Gunneridae</taxon>
        <taxon>Pentapetalae</taxon>
        <taxon>rosids</taxon>
        <taxon>malvids</taxon>
        <taxon>Myrtales</taxon>
        <taxon>Lythraceae</taxon>
        <taxon>Punica</taxon>
    </lineage>
</organism>